<feature type="domain" description="Histone acetyl transferase HAT1 N-terminal" evidence="6">
    <location>
        <begin position="24"/>
        <end position="106"/>
    </location>
</feature>
<evidence type="ECO:0000256" key="2">
    <source>
        <dbReference type="ARBA" id="ARBA00013184"/>
    </source>
</evidence>
<dbReference type="AlphaFoldDB" id="A0A8J5JUQ5"/>
<dbReference type="Pfam" id="PF10394">
    <property type="entry name" value="Hat1_N"/>
    <property type="match status" value="1"/>
</dbReference>
<evidence type="ECO:0000256" key="3">
    <source>
        <dbReference type="ARBA" id="ARBA00022679"/>
    </source>
</evidence>
<evidence type="ECO:0000256" key="1">
    <source>
        <dbReference type="ARBA" id="ARBA00010543"/>
    </source>
</evidence>
<sequence length="112" mass="12860">IIYMNIVYYFAGVSGIAKSSLQYYVIDSNEALEFKLVRSPADIDDEESTFKPDMSHQVYGDSEQIFGYSGLRIKVYYSACRLTTYLTHTYTEKVDPEKFEGIEVSNLQNLQV</sequence>
<comment type="similarity">
    <text evidence="1">Belongs to the HAT1 family.</text>
</comment>
<evidence type="ECO:0000313" key="7">
    <source>
        <dbReference type="EMBL" id="KAG7164502.1"/>
    </source>
</evidence>
<dbReference type="InterPro" id="IPR019467">
    <property type="entry name" value="Hat1_N"/>
</dbReference>
<organism evidence="7 8">
    <name type="scientific">Homarus americanus</name>
    <name type="common">American lobster</name>
    <dbReference type="NCBI Taxonomy" id="6706"/>
    <lineage>
        <taxon>Eukaryota</taxon>
        <taxon>Metazoa</taxon>
        <taxon>Ecdysozoa</taxon>
        <taxon>Arthropoda</taxon>
        <taxon>Crustacea</taxon>
        <taxon>Multicrustacea</taxon>
        <taxon>Malacostraca</taxon>
        <taxon>Eumalacostraca</taxon>
        <taxon>Eucarida</taxon>
        <taxon>Decapoda</taxon>
        <taxon>Pleocyemata</taxon>
        <taxon>Astacidea</taxon>
        <taxon>Nephropoidea</taxon>
        <taxon>Nephropidae</taxon>
        <taxon>Homarus</taxon>
    </lineage>
</organism>
<gene>
    <name evidence="7" type="primary">Hat1-L1</name>
    <name evidence="7" type="ORF">Hamer_G003715</name>
</gene>
<dbReference type="InterPro" id="IPR016181">
    <property type="entry name" value="Acyl_CoA_acyltransferase"/>
</dbReference>
<dbReference type="InterPro" id="IPR037113">
    <property type="entry name" value="Hat1_N_sf"/>
</dbReference>
<dbReference type="GO" id="GO:0000781">
    <property type="term" value="C:chromosome, telomeric region"/>
    <property type="evidence" value="ECO:0007669"/>
    <property type="project" value="GOC"/>
</dbReference>
<dbReference type="InterPro" id="IPR017380">
    <property type="entry name" value="Hist_AcTrfase_B-typ_cat-su"/>
</dbReference>
<dbReference type="EMBL" id="JAHLQT010025476">
    <property type="protein sequence ID" value="KAG7164502.1"/>
    <property type="molecule type" value="Genomic_DNA"/>
</dbReference>
<dbReference type="SUPFAM" id="SSF55729">
    <property type="entry name" value="Acyl-CoA N-acyltransferases (Nat)"/>
    <property type="match status" value="1"/>
</dbReference>
<dbReference type="GO" id="GO:0005634">
    <property type="term" value="C:nucleus"/>
    <property type="evidence" value="ECO:0007669"/>
    <property type="project" value="InterPro"/>
</dbReference>
<keyword evidence="8" id="KW-1185">Reference proteome</keyword>
<name>A0A8J5JUQ5_HOMAM</name>
<keyword evidence="4" id="KW-0012">Acyltransferase</keyword>
<proteinExistence type="inferred from homology"/>
<protein>
    <recommendedName>
        <fullName evidence="2">histone acetyltransferase</fullName>
        <ecNumber evidence="2">2.3.1.48</ecNumber>
    </recommendedName>
</protein>
<evidence type="ECO:0000256" key="4">
    <source>
        <dbReference type="ARBA" id="ARBA00023315"/>
    </source>
</evidence>
<reference evidence="7" key="1">
    <citation type="journal article" date="2021" name="Sci. Adv.">
        <title>The American lobster genome reveals insights on longevity, neural, and immune adaptations.</title>
        <authorList>
            <person name="Polinski J.M."/>
            <person name="Zimin A.V."/>
            <person name="Clark K.F."/>
            <person name="Kohn A.B."/>
            <person name="Sadowski N."/>
            <person name="Timp W."/>
            <person name="Ptitsyn A."/>
            <person name="Khanna P."/>
            <person name="Romanova D.Y."/>
            <person name="Williams P."/>
            <person name="Greenwood S.J."/>
            <person name="Moroz L.L."/>
            <person name="Walt D.R."/>
            <person name="Bodnar A.G."/>
        </authorList>
    </citation>
    <scope>NUCLEOTIDE SEQUENCE</scope>
    <source>
        <strain evidence="7">GMGI-L3</strain>
    </source>
</reference>
<evidence type="ECO:0000313" key="8">
    <source>
        <dbReference type="Proteomes" id="UP000747542"/>
    </source>
</evidence>
<dbReference type="EC" id="2.3.1.48" evidence="2"/>
<comment type="catalytic activity">
    <reaction evidence="5">
        <text>L-lysyl-[protein] + acetyl-CoA = N(6)-acetyl-L-lysyl-[protein] + CoA + H(+)</text>
        <dbReference type="Rhea" id="RHEA:45948"/>
        <dbReference type="Rhea" id="RHEA-COMP:9752"/>
        <dbReference type="Rhea" id="RHEA-COMP:10731"/>
        <dbReference type="ChEBI" id="CHEBI:15378"/>
        <dbReference type="ChEBI" id="CHEBI:29969"/>
        <dbReference type="ChEBI" id="CHEBI:57287"/>
        <dbReference type="ChEBI" id="CHEBI:57288"/>
        <dbReference type="ChEBI" id="CHEBI:61930"/>
        <dbReference type="EC" id="2.3.1.48"/>
    </reaction>
</comment>
<evidence type="ECO:0000256" key="5">
    <source>
        <dbReference type="ARBA" id="ARBA00048017"/>
    </source>
</evidence>
<feature type="non-terminal residue" evidence="7">
    <location>
        <position position="1"/>
    </location>
</feature>
<dbReference type="GO" id="GO:0004402">
    <property type="term" value="F:histone acetyltransferase activity"/>
    <property type="evidence" value="ECO:0007669"/>
    <property type="project" value="InterPro"/>
</dbReference>
<keyword evidence="3" id="KW-0808">Transferase</keyword>
<accession>A0A8J5JUQ5</accession>
<dbReference type="PANTHER" id="PTHR12046">
    <property type="entry name" value="HISTONE ACETYLTRANSFERASE TYPE B CATALYTIC SUBUNIT"/>
    <property type="match status" value="1"/>
</dbReference>
<comment type="caution">
    <text evidence="7">The sequence shown here is derived from an EMBL/GenBank/DDBJ whole genome shotgun (WGS) entry which is preliminary data.</text>
</comment>
<dbReference type="Gene3D" id="3.90.360.10">
    <property type="entry name" value="Histone acetyl transferase 1 (HAT1), N-terminal domain"/>
    <property type="match status" value="1"/>
</dbReference>
<evidence type="ECO:0000259" key="6">
    <source>
        <dbReference type="Pfam" id="PF10394"/>
    </source>
</evidence>
<dbReference type="GO" id="GO:0031509">
    <property type="term" value="P:subtelomeric heterochromatin formation"/>
    <property type="evidence" value="ECO:0007669"/>
    <property type="project" value="InterPro"/>
</dbReference>
<dbReference type="Proteomes" id="UP000747542">
    <property type="component" value="Unassembled WGS sequence"/>
</dbReference>